<comment type="caution">
    <text evidence="2">The sequence shown here is derived from an EMBL/GenBank/DDBJ whole genome shotgun (WGS) entry which is preliminary data.</text>
</comment>
<evidence type="ECO:0000256" key="1">
    <source>
        <dbReference type="SAM" id="Phobius"/>
    </source>
</evidence>
<evidence type="ECO:0000313" key="3">
    <source>
        <dbReference type="Proteomes" id="UP000784128"/>
    </source>
</evidence>
<sequence>MSSFNFKRLNHTLTIYRVVQFILLALLAFMAFIFQNRYGLLGKPDHFFKSLIFSIIIQMFLVYPLYRLAWRDAGIELDSSVLGLSVDVLKALRKKRLLSDLWKISVILFFLIFVVRAPGAEKMGTPFFQSTALFSFLLIFLTYFQCFNFSAKKRMKQVS</sequence>
<protein>
    <recommendedName>
        <fullName evidence="4">Transmembrane protein</fullName>
    </recommendedName>
</protein>
<keyword evidence="1" id="KW-0812">Transmembrane</keyword>
<feature type="transmembrane region" description="Helical" evidence="1">
    <location>
        <begin position="46"/>
        <end position="66"/>
    </location>
</feature>
<feature type="transmembrane region" description="Helical" evidence="1">
    <location>
        <begin position="131"/>
        <end position="151"/>
    </location>
</feature>
<proteinExistence type="predicted"/>
<feature type="transmembrane region" description="Helical" evidence="1">
    <location>
        <begin position="101"/>
        <end position="119"/>
    </location>
</feature>
<evidence type="ECO:0008006" key="4">
    <source>
        <dbReference type="Google" id="ProtNLM"/>
    </source>
</evidence>
<organism evidence="2 3">
    <name type="scientific">Pelotalea chapellei</name>
    <dbReference type="NCBI Taxonomy" id="44671"/>
    <lineage>
        <taxon>Bacteria</taxon>
        <taxon>Pseudomonadati</taxon>
        <taxon>Thermodesulfobacteriota</taxon>
        <taxon>Desulfuromonadia</taxon>
        <taxon>Geobacterales</taxon>
        <taxon>Geobacteraceae</taxon>
        <taxon>Pelotalea</taxon>
    </lineage>
</organism>
<reference evidence="2 3" key="1">
    <citation type="submission" date="2021-05" db="EMBL/GenBank/DDBJ databases">
        <title>The draft genome of Geobacter chapellei DSM 13688.</title>
        <authorList>
            <person name="Xu Z."/>
            <person name="Masuda Y."/>
            <person name="Itoh H."/>
            <person name="Senoo K."/>
        </authorList>
    </citation>
    <scope>NUCLEOTIDE SEQUENCE [LARGE SCALE GENOMIC DNA]</scope>
    <source>
        <strain evidence="2 3">DSM 13688</strain>
    </source>
</reference>
<keyword evidence="1" id="KW-1133">Transmembrane helix</keyword>
<name>A0ABS5U9C8_9BACT</name>
<dbReference type="RefSeq" id="WP_214299008.1">
    <property type="nucleotide sequence ID" value="NZ_JAHDYS010000009.1"/>
</dbReference>
<dbReference type="EMBL" id="JAHDYS010000009">
    <property type="protein sequence ID" value="MBT1072265.1"/>
    <property type="molecule type" value="Genomic_DNA"/>
</dbReference>
<feature type="transmembrane region" description="Helical" evidence="1">
    <location>
        <begin position="12"/>
        <end position="34"/>
    </location>
</feature>
<gene>
    <name evidence="2" type="ORF">KJB30_10745</name>
</gene>
<accession>A0ABS5U9C8</accession>
<keyword evidence="1" id="KW-0472">Membrane</keyword>
<dbReference type="Proteomes" id="UP000784128">
    <property type="component" value="Unassembled WGS sequence"/>
</dbReference>
<keyword evidence="3" id="KW-1185">Reference proteome</keyword>
<evidence type="ECO:0000313" key="2">
    <source>
        <dbReference type="EMBL" id="MBT1072265.1"/>
    </source>
</evidence>